<evidence type="ECO:0000256" key="1">
    <source>
        <dbReference type="SAM" id="Phobius"/>
    </source>
</evidence>
<keyword evidence="1" id="KW-0812">Transmembrane</keyword>
<evidence type="ECO:0000313" key="3">
    <source>
        <dbReference type="Proteomes" id="UP000297245"/>
    </source>
</evidence>
<name>A0A4S8LQU5_DENBC</name>
<evidence type="ECO:0000313" key="2">
    <source>
        <dbReference type="EMBL" id="THU91829.1"/>
    </source>
</evidence>
<sequence>MREGKIKPSRLMTYKGRPPLIGTWIDVLLFAYEVTEIAKYFNRYPKDSLVLKVSVTVLLFVDFAAIIAMCAYTYLCGVTYWGKLDSLLKNYWPTAVHVILCCINTLLVQTFLIHRCWVLTKRWYIVIVALLCSLAAARDSSESVLAVTLKSMRTSRRSFQR</sequence>
<proteinExistence type="predicted"/>
<feature type="transmembrane region" description="Helical" evidence="1">
    <location>
        <begin position="95"/>
        <end position="113"/>
    </location>
</feature>
<protein>
    <submittedName>
        <fullName evidence="2">Uncharacterized protein</fullName>
    </submittedName>
</protein>
<feature type="transmembrane region" description="Helical" evidence="1">
    <location>
        <begin position="49"/>
        <end position="75"/>
    </location>
</feature>
<reference evidence="2 3" key="1">
    <citation type="journal article" date="2019" name="Nat. Ecol. Evol.">
        <title>Megaphylogeny resolves global patterns of mushroom evolution.</title>
        <authorList>
            <person name="Varga T."/>
            <person name="Krizsan K."/>
            <person name="Foldi C."/>
            <person name="Dima B."/>
            <person name="Sanchez-Garcia M."/>
            <person name="Sanchez-Ramirez S."/>
            <person name="Szollosi G.J."/>
            <person name="Szarkandi J.G."/>
            <person name="Papp V."/>
            <person name="Albert L."/>
            <person name="Andreopoulos W."/>
            <person name="Angelini C."/>
            <person name="Antonin V."/>
            <person name="Barry K.W."/>
            <person name="Bougher N.L."/>
            <person name="Buchanan P."/>
            <person name="Buyck B."/>
            <person name="Bense V."/>
            <person name="Catcheside P."/>
            <person name="Chovatia M."/>
            <person name="Cooper J."/>
            <person name="Damon W."/>
            <person name="Desjardin D."/>
            <person name="Finy P."/>
            <person name="Geml J."/>
            <person name="Haridas S."/>
            <person name="Hughes K."/>
            <person name="Justo A."/>
            <person name="Karasinski D."/>
            <person name="Kautmanova I."/>
            <person name="Kiss B."/>
            <person name="Kocsube S."/>
            <person name="Kotiranta H."/>
            <person name="LaButti K.M."/>
            <person name="Lechner B.E."/>
            <person name="Liimatainen K."/>
            <person name="Lipzen A."/>
            <person name="Lukacs Z."/>
            <person name="Mihaltcheva S."/>
            <person name="Morgado L.N."/>
            <person name="Niskanen T."/>
            <person name="Noordeloos M.E."/>
            <person name="Ohm R.A."/>
            <person name="Ortiz-Santana B."/>
            <person name="Ovrebo C."/>
            <person name="Racz N."/>
            <person name="Riley R."/>
            <person name="Savchenko A."/>
            <person name="Shiryaev A."/>
            <person name="Soop K."/>
            <person name="Spirin V."/>
            <person name="Szebenyi C."/>
            <person name="Tomsovsky M."/>
            <person name="Tulloss R.E."/>
            <person name="Uehling J."/>
            <person name="Grigoriev I.V."/>
            <person name="Vagvolgyi C."/>
            <person name="Papp T."/>
            <person name="Martin F.M."/>
            <person name="Miettinen O."/>
            <person name="Hibbett D.S."/>
            <person name="Nagy L.G."/>
        </authorList>
    </citation>
    <scope>NUCLEOTIDE SEQUENCE [LARGE SCALE GENOMIC DNA]</scope>
    <source>
        <strain evidence="2 3">CBS 962.96</strain>
    </source>
</reference>
<gene>
    <name evidence="2" type="ORF">K435DRAFT_840840</name>
</gene>
<dbReference type="AlphaFoldDB" id="A0A4S8LQU5"/>
<dbReference type="EMBL" id="ML179296">
    <property type="protein sequence ID" value="THU91829.1"/>
    <property type="molecule type" value="Genomic_DNA"/>
</dbReference>
<dbReference type="Proteomes" id="UP000297245">
    <property type="component" value="Unassembled WGS sequence"/>
</dbReference>
<keyword evidence="1" id="KW-1133">Transmembrane helix</keyword>
<dbReference type="OrthoDB" id="3203775at2759"/>
<keyword evidence="1" id="KW-0472">Membrane</keyword>
<keyword evidence="3" id="KW-1185">Reference proteome</keyword>
<organism evidence="2 3">
    <name type="scientific">Dendrothele bispora (strain CBS 962.96)</name>
    <dbReference type="NCBI Taxonomy" id="1314807"/>
    <lineage>
        <taxon>Eukaryota</taxon>
        <taxon>Fungi</taxon>
        <taxon>Dikarya</taxon>
        <taxon>Basidiomycota</taxon>
        <taxon>Agaricomycotina</taxon>
        <taxon>Agaricomycetes</taxon>
        <taxon>Agaricomycetidae</taxon>
        <taxon>Agaricales</taxon>
        <taxon>Agaricales incertae sedis</taxon>
        <taxon>Dendrothele</taxon>
    </lineage>
</organism>
<accession>A0A4S8LQU5</accession>